<dbReference type="FunCoup" id="A0A8V1A9V8">
    <property type="interactions" value="1"/>
</dbReference>
<feature type="domain" description="Beta/gamma crystallin 'Greek key'" evidence="5">
    <location>
        <begin position="47"/>
        <end position="89"/>
    </location>
</feature>
<keyword evidence="4" id="KW-0677">Repeat</keyword>
<dbReference type="Ensembl" id="ENSGALT00010065757.1">
    <property type="protein sequence ID" value="ENSGALP00010040023.1"/>
    <property type="gene ID" value="ENSGALG00010027125.1"/>
</dbReference>
<dbReference type="AlphaFoldDB" id="A0A8V1A9V8"/>
<keyword evidence="3" id="KW-0273">Eye lens protein</keyword>
<dbReference type="FunFam" id="2.60.20.10:FF:000003">
    <property type="entry name" value="Crystallin gamma S"/>
    <property type="match status" value="1"/>
</dbReference>
<dbReference type="GO" id="GO:0005212">
    <property type="term" value="F:structural constituent of eye lens"/>
    <property type="evidence" value="ECO:0000318"/>
    <property type="project" value="GO_Central"/>
</dbReference>
<reference evidence="6" key="1">
    <citation type="submission" date="2020-11" db="EMBL/GenBank/DDBJ databases">
        <title>Gallus gallus (Chicken) genome, bGalGal1, GRCg7b, maternal haplotype autosomes + Z &amp; W.</title>
        <authorList>
            <person name="Warren W."/>
            <person name="Formenti G."/>
            <person name="Fedrigo O."/>
            <person name="Haase B."/>
            <person name="Mountcastle J."/>
            <person name="Balacco J."/>
            <person name="Tracey A."/>
            <person name="Schneider V."/>
            <person name="Okimoto R."/>
            <person name="Cheng H."/>
            <person name="Hawken R."/>
            <person name="Howe K."/>
            <person name="Jarvis E.D."/>
        </authorList>
    </citation>
    <scope>NUCLEOTIDE SEQUENCE [LARGE SCALE GENOMIC DNA]</scope>
    <source>
        <strain evidence="6">Broiler</strain>
    </source>
</reference>
<dbReference type="SMART" id="SM00247">
    <property type="entry name" value="XTALbg"/>
    <property type="match status" value="2"/>
</dbReference>
<dbReference type="GO" id="GO:0007601">
    <property type="term" value="P:visual perception"/>
    <property type="evidence" value="ECO:0000318"/>
    <property type="project" value="GO_Central"/>
</dbReference>
<protein>
    <submittedName>
        <fullName evidence="6">Crystallin gamma N</fullName>
    </submittedName>
</protein>
<dbReference type="InterPro" id="IPR011024">
    <property type="entry name" value="G_crystallin-like"/>
</dbReference>
<dbReference type="GeneTree" id="ENSGT00940000159301"/>
<dbReference type="Proteomes" id="UP000000539">
    <property type="component" value="Chromosome 2"/>
</dbReference>
<keyword evidence="7" id="KW-1185">Reference proteome</keyword>
<comment type="similarity">
    <text evidence="1">Belongs to the beta/gamma-crystallin family.</text>
</comment>
<comment type="subunit">
    <text evidence="2">Monomer.</text>
</comment>
<dbReference type="FunFam" id="2.60.20.10:FF:000007">
    <property type="entry name" value="Crystallin gamma N"/>
    <property type="match status" value="1"/>
</dbReference>
<evidence type="ECO:0000313" key="7">
    <source>
        <dbReference type="Proteomes" id="UP000000539"/>
    </source>
</evidence>
<dbReference type="PANTHER" id="PTHR11818:SF22">
    <property type="entry name" value="GAMMA-CRYSTALLIN N"/>
    <property type="match status" value="1"/>
</dbReference>
<dbReference type="InterPro" id="IPR001064">
    <property type="entry name" value="Beta/gamma_crystallin"/>
</dbReference>
<gene>
    <name evidence="6" type="primary">CRYGN</name>
</gene>
<evidence type="ECO:0000259" key="5">
    <source>
        <dbReference type="PROSITE" id="PS50915"/>
    </source>
</evidence>
<organism evidence="6 7">
    <name type="scientific">Gallus gallus</name>
    <name type="common">Chicken</name>
    <dbReference type="NCBI Taxonomy" id="9031"/>
    <lineage>
        <taxon>Eukaryota</taxon>
        <taxon>Metazoa</taxon>
        <taxon>Chordata</taxon>
        <taxon>Craniata</taxon>
        <taxon>Vertebrata</taxon>
        <taxon>Euteleostomi</taxon>
        <taxon>Archelosauria</taxon>
        <taxon>Archosauria</taxon>
        <taxon>Dinosauria</taxon>
        <taxon>Saurischia</taxon>
        <taxon>Theropoda</taxon>
        <taxon>Coelurosauria</taxon>
        <taxon>Aves</taxon>
        <taxon>Neognathae</taxon>
        <taxon>Galloanserae</taxon>
        <taxon>Galliformes</taxon>
        <taxon>Phasianidae</taxon>
        <taxon>Phasianinae</taxon>
        <taxon>Gallus</taxon>
    </lineage>
</organism>
<dbReference type="SUPFAM" id="SSF49695">
    <property type="entry name" value="gamma-Crystallin-like"/>
    <property type="match status" value="2"/>
</dbReference>
<accession>A0A8V1A9V8</accession>
<dbReference type="PRINTS" id="PR01367">
    <property type="entry name" value="BGCRYSTALLIN"/>
</dbReference>
<sequence length="270" mass="30219">MSQCSGKITFYEGKCFSGRKLEVCGTCSSFQQRGFPHRVNSIRVQSGAWVCFDHPELHGQQFVLEHGEYPHWQRWNGRGDRMGSCRPVGMVSRGTAVCIPGGARVGLGSLQLRCSAEMGAQVSRCCSLCYGMRPECSDCSFSCLLISPGDISECSGGCHSLWVLFLVVLLTRPRCSQHGQHYRIQLFEGSCFGGRSMELTEDCSCLRGRGWEQPHVNAVRVYGDGAWVLYEEPNYGGRMYVVERGEFGNFRAWQGFSANVQSVRRVINYF</sequence>
<evidence type="ECO:0000313" key="6">
    <source>
        <dbReference type="Ensembl" id="ENSGALP00010040023.1"/>
    </source>
</evidence>
<dbReference type="Gene3D" id="2.60.20.10">
    <property type="entry name" value="Crystallins"/>
    <property type="match status" value="2"/>
</dbReference>
<evidence type="ECO:0000256" key="1">
    <source>
        <dbReference type="ARBA" id="ARBA00009646"/>
    </source>
</evidence>
<name>A0A8V1A9V8_CHICK</name>
<evidence type="ECO:0000256" key="4">
    <source>
        <dbReference type="ARBA" id="ARBA00022737"/>
    </source>
</evidence>
<evidence type="ECO:0000256" key="3">
    <source>
        <dbReference type="ARBA" id="ARBA00022613"/>
    </source>
</evidence>
<dbReference type="InterPro" id="IPR050252">
    <property type="entry name" value="Beta/Gamma-Crystallin"/>
</dbReference>
<dbReference type="OrthoDB" id="5976022at2759"/>
<feature type="domain" description="Beta/gamma crystallin 'Greek key'" evidence="5">
    <location>
        <begin position="225"/>
        <end position="267"/>
    </location>
</feature>
<dbReference type="GO" id="GO:0002088">
    <property type="term" value="P:lens development in camera-type eye"/>
    <property type="evidence" value="ECO:0000318"/>
    <property type="project" value="GO_Central"/>
</dbReference>
<dbReference type="PANTHER" id="PTHR11818">
    <property type="entry name" value="BETA/GAMMA CRYSTALLIN"/>
    <property type="match status" value="1"/>
</dbReference>
<dbReference type="PROSITE" id="PS50915">
    <property type="entry name" value="CRYSTALLIN_BETA_GAMMA"/>
    <property type="match status" value="2"/>
</dbReference>
<proteinExistence type="inferred from homology"/>
<reference evidence="6" key="2">
    <citation type="submission" date="2025-08" db="UniProtKB">
        <authorList>
            <consortium name="Ensembl"/>
        </authorList>
    </citation>
    <scope>IDENTIFICATION</scope>
    <source>
        <strain evidence="6">broiler</strain>
    </source>
</reference>
<dbReference type="Pfam" id="PF00030">
    <property type="entry name" value="Crystall"/>
    <property type="match status" value="2"/>
</dbReference>
<reference evidence="6" key="3">
    <citation type="submission" date="2025-09" db="UniProtKB">
        <authorList>
            <consortium name="Ensembl"/>
        </authorList>
    </citation>
    <scope>IDENTIFICATION</scope>
    <source>
        <strain evidence="6">broiler</strain>
    </source>
</reference>
<evidence type="ECO:0000256" key="2">
    <source>
        <dbReference type="ARBA" id="ARBA00011245"/>
    </source>
</evidence>